<evidence type="ECO:0008006" key="4">
    <source>
        <dbReference type="Google" id="ProtNLM"/>
    </source>
</evidence>
<organism evidence="2 3">
    <name type="scientific">Xylaria bambusicola</name>
    <dbReference type="NCBI Taxonomy" id="326684"/>
    <lineage>
        <taxon>Eukaryota</taxon>
        <taxon>Fungi</taxon>
        <taxon>Dikarya</taxon>
        <taxon>Ascomycota</taxon>
        <taxon>Pezizomycotina</taxon>
        <taxon>Sordariomycetes</taxon>
        <taxon>Xylariomycetidae</taxon>
        <taxon>Xylariales</taxon>
        <taxon>Xylariaceae</taxon>
        <taxon>Xylaria</taxon>
    </lineage>
</organism>
<dbReference type="EMBL" id="JAWHQM010000138">
    <property type="protein sequence ID" value="KAK5637565.1"/>
    <property type="molecule type" value="Genomic_DNA"/>
</dbReference>
<gene>
    <name evidence="2" type="ORF">RRF57_013280</name>
</gene>
<feature type="region of interest" description="Disordered" evidence="1">
    <location>
        <begin position="1"/>
        <end position="26"/>
    </location>
</feature>
<dbReference type="SUPFAM" id="SSF56112">
    <property type="entry name" value="Protein kinase-like (PK-like)"/>
    <property type="match status" value="1"/>
</dbReference>
<accession>A0AAN7Z572</accession>
<name>A0AAN7Z572_9PEZI</name>
<dbReference type="Proteomes" id="UP001305414">
    <property type="component" value="Unassembled WGS sequence"/>
</dbReference>
<feature type="compositionally biased region" description="Basic residues" evidence="1">
    <location>
        <begin position="16"/>
        <end position="26"/>
    </location>
</feature>
<reference evidence="2 3" key="1">
    <citation type="submission" date="2023-10" db="EMBL/GenBank/DDBJ databases">
        <title>Draft genome sequence of Xylaria bambusicola isolate GMP-LS, the root and basal stem rot pathogen of sugarcane in Indonesia.</title>
        <authorList>
            <person name="Selvaraj P."/>
            <person name="Muralishankar V."/>
            <person name="Muruganantham S."/>
            <person name="Sp S."/>
            <person name="Haryani S."/>
            <person name="Lau K.J.X."/>
            <person name="Naqvi N.I."/>
        </authorList>
    </citation>
    <scope>NUCLEOTIDE SEQUENCE [LARGE SCALE GENOMIC DNA]</scope>
    <source>
        <strain evidence="2">GMP-LS</strain>
    </source>
</reference>
<sequence>MGRFSLRVTRATSKQPVKKNGHGRSASHIKVTQTVKEFFERSKDRRFQYQGYLGHGGQGIIFKLAYKSSSSRNTRQRMVVMKYGRDTRTFESEREALKVCLCNVTRSGKFSLVTNSLLRKKFIGCRHLGQIVTPERDVELPGETDGTYAHIFLEEIPNGTLLSFIERYRESNGGVPLPNRLLWRLFLCSESSTSLCTWYAQFSCMI</sequence>
<dbReference type="InterPro" id="IPR011009">
    <property type="entry name" value="Kinase-like_dom_sf"/>
</dbReference>
<dbReference type="AlphaFoldDB" id="A0AAN7Z572"/>
<keyword evidence="3" id="KW-1185">Reference proteome</keyword>
<evidence type="ECO:0000313" key="2">
    <source>
        <dbReference type="EMBL" id="KAK5637565.1"/>
    </source>
</evidence>
<evidence type="ECO:0000256" key="1">
    <source>
        <dbReference type="SAM" id="MobiDB-lite"/>
    </source>
</evidence>
<protein>
    <recommendedName>
        <fullName evidence="4">Protein kinase domain-containing protein</fullName>
    </recommendedName>
</protein>
<evidence type="ECO:0000313" key="3">
    <source>
        <dbReference type="Proteomes" id="UP001305414"/>
    </source>
</evidence>
<comment type="caution">
    <text evidence="2">The sequence shown here is derived from an EMBL/GenBank/DDBJ whole genome shotgun (WGS) entry which is preliminary data.</text>
</comment>
<proteinExistence type="predicted"/>